<reference evidence="4 5" key="1">
    <citation type="journal article" date="2024" name="Nat. Commun.">
        <title>Phylogenomics reveals the evolutionary origins of lichenization in chlorophyte algae.</title>
        <authorList>
            <person name="Puginier C."/>
            <person name="Libourel C."/>
            <person name="Otte J."/>
            <person name="Skaloud P."/>
            <person name="Haon M."/>
            <person name="Grisel S."/>
            <person name="Petersen M."/>
            <person name="Berrin J.G."/>
            <person name="Delaux P.M."/>
            <person name="Dal Grande F."/>
            <person name="Keller J."/>
        </authorList>
    </citation>
    <scope>NUCLEOTIDE SEQUENCE [LARGE SCALE GENOMIC DNA]</scope>
    <source>
        <strain evidence="4 5">SAG 2523</strain>
    </source>
</reference>
<dbReference type="InterPro" id="IPR000073">
    <property type="entry name" value="AB_hydrolase_1"/>
</dbReference>
<keyword evidence="5" id="KW-1185">Reference proteome</keyword>
<name>A0AAW1T061_9CHLO</name>
<protein>
    <recommendedName>
        <fullName evidence="3">AB hydrolase-1 domain-containing protein</fullName>
    </recommendedName>
</protein>
<dbReference type="InterPro" id="IPR012020">
    <property type="entry name" value="ABHD4"/>
</dbReference>
<evidence type="ECO:0000313" key="5">
    <source>
        <dbReference type="Proteomes" id="UP001485043"/>
    </source>
</evidence>
<organism evidence="4 5">
    <name type="scientific">Apatococcus fuscideae</name>
    <dbReference type="NCBI Taxonomy" id="2026836"/>
    <lineage>
        <taxon>Eukaryota</taxon>
        <taxon>Viridiplantae</taxon>
        <taxon>Chlorophyta</taxon>
        <taxon>core chlorophytes</taxon>
        <taxon>Trebouxiophyceae</taxon>
        <taxon>Chlorellales</taxon>
        <taxon>Chlorellaceae</taxon>
        <taxon>Apatococcus</taxon>
    </lineage>
</organism>
<feature type="domain" description="AB hydrolase-1" evidence="3">
    <location>
        <begin position="20"/>
        <end position="255"/>
    </location>
</feature>
<dbReference type="InterPro" id="IPR050960">
    <property type="entry name" value="AB_hydrolase_4_sf"/>
</dbReference>
<gene>
    <name evidence="4" type="ORF">WJX84_009827</name>
</gene>
<feature type="active site" description="Charge relay system" evidence="2">
    <location>
        <position position="225"/>
    </location>
</feature>
<dbReference type="Gene3D" id="3.40.50.1820">
    <property type="entry name" value="alpha/beta hydrolase"/>
    <property type="match status" value="1"/>
</dbReference>
<dbReference type="PANTHER" id="PTHR10794:SF84">
    <property type="entry name" value="ESTERASE_LIPASE_THIOESTERASE FAMILY PROTEIN"/>
    <property type="match status" value="1"/>
</dbReference>
<accession>A0AAW1T061</accession>
<dbReference type="PANTHER" id="PTHR10794">
    <property type="entry name" value="ABHYDROLASE DOMAIN-CONTAINING PROTEIN"/>
    <property type="match status" value="1"/>
</dbReference>
<evidence type="ECO:0000259" key="3">
    <source>
        <dbReference type="Pfam" id="PF00561"/>
    </source>
</evidence>
<evidence type="ECO:0000313" key="4">
    <source>
        <dbReference type="EMBL" id="KAK9862037.1"/>
    </source>
</evidence>
<feature type="active site" description="Charge relay system" evidence="2">
    <location>
        <position position="254"/>
    </location>
</feature>
<dbReference type="SUPFAM" id="SSF53474">
    <property type="entry name" value="alpha/beta-Hydrolases"/>
    <property type="match status" value="1"/>
</dbReference>
<dbReference type="Proteomes" id="UP001485043">
    <property type="component" value="Unassembled WGS sequence"/>
</dbReference>
<dbReference type="EMBL" id="JALJOV010000666">
    <property type="protein sequence ID" value="KAK9862037.1"/>
    <property type="molecule type" value="Genomic_DNA"/>
</dbReference>
<dbReference type="GO" id="GO:0034338">
    <property type="term" value="F:short-chain carboxylesterase activity"/>
    <property type="evidence" value="ECO:0007669"/>
    <property type="project" value="TreeGrafter"/>
</dbReference>
<evidence type="ECO:0000256" key="2">
    <source>
        <dbReference type="PIRSR" id="PIRSR005211-1"/>
    </source>
</evidence>
<feature type="active site" description="Charge relay system" evidence="2">
    <location>
        <position position="97"/>
    </location>
</feature>
<comment type="similarity">
    <text evidence="1">Belongs to the AB hydrolase superfamily. AB hydrolase 4 family.</text>
</comment>
<comment type="caution">
    <text evidence="4">The sequence shown here is derived from an EMBL/GenBank/DDBJ whole genome shotgun (WGS) entry which is preliminary data.</text>
</comment>
<dbReference type="InterPro" id="IPR029058">
    <property type="entry name" value="AB_hydrolase_fold"/>
</dbReference>
<sequence>MDREKVSPSQELPHDAPVAILLPGLTGGSGDSYVQHMVVAARKNGVRAIVFNGRGTSDSPVTTPQFYSSSFTGDMRGVVAAVQKEFPRSLLMGVGWSLGANILVRYLGEEKEKTPLKAAVSLCNPFDLVRADQNFHVGFNRIYDASLASALRKIFAKHGHLFQNTGKPFNTQLAANCRSIREFDDAVTRVSFNWPDVDAYYRGSCSSDSIPDVTIPLLCIQADNDPIAPEACIPYAALRENPNCSLVVTPGGGHLGWVNKIPVMFTRSK</sequence>
<dbReference type="GO" id="GO:0047372">
    <property type="term" value="F:monoacylglycerol lipase activity"/>
    <property type="evidence" value="ECO:0007669"/>
    <property type="project" value="TreeGrafter"/>
</dbReference>
<dbReference type="Pfam" id="PF00561">
    <property type="entry name" value="Abhydrolase_1"/>
    <property type="match status" value="1"/>
</dbReference>
<evidence type="ECO:0000256" key="1">
    <source>
        <dbReference type="ARBA" id="ARBA00010884"/>
    </source>
</evidence>
<proteinExistence type="inferred from homology"/>
<dbReference type="PIRSF" id="PIRSF005211">
    <property type="entry name" value="Ab_hydro_YheT"/>
    <property type="match status" value="1"/>
</dbReference>
<dbReference type="AlphaFoldDB" id="A0AAW1T061"/>